<protein>
    <submittedName>
        <fullName evidence="6">Y_Y_Y domain-containing protein,putative transcriptional regulator,GAF domain-containing protein</fullName>
    </submittedName>
</protein>
<dbReference type="InterPro" id="IPR001932">
    <property type="entry name" value="PPM-type_phosphatase-like_dom"/>
</dbReference>
<dbReference type="Gene3D" id="2.60.40.10">
    <property type="entry name" value="Immunoglobulins"/>
    <property type="match status" value="1"/>
</dbReference>
<dbReference type="Gene3D" id="3.30.450.40">
    <property type="match status" value="1"/>
</dbReference>
<dbReference type="AlphaFoldDB" id="I4AMM7"/>
<keyword evidence="1" id="KW-0597">Phosphoprotein</keyword>
<evidence type="ECO:0000256" key="2">
    <source>
        <dbReference type="SAM" id="Coils"/>
    </source>
</evidence>
<dbReference type="SUPFAM" id="SSF63829">
    <property type="entry name" value="Calcium-dependent phosphotriesterase"/>
    <property type="match status" value="3"/>
</dbReference>
<dbReference type="InterPro" id="IPR003018">
    <property type="entry name" value="GAF"/>
</dbReference>
<gene>
    <name evidence="6" type="ordered locus">Fleli_2859</name>
</gene>
<dbReference type="SMART" id="SM00331">
    <property type="entry name" value="PP2C_SIG"/>
    <property type="match status" value="1"/>
</dbReference>
<keyword evidence="2" id="KW-0175">Coiled coil</keyword>
<dbReference type="InterPro" id="IPR013783">
    <property type="entry name" value="Ig-like_fold"/>
</dbReference>
<proteinExistence type="predicted"/>
<keyword evidence="7" id="KW-1185">Reference proteome</keyword>
<evidence type="ECO:0000313" key="6">
    <source>
        <dbReference type="EMBL" id="AFM05212.1"/>
    </source>
</evidence>
<dbReference type="eggNOG" id="COG2203">
    <property type="taxonomic scope" value="Bacteria"/>
</dbReference>
<evidence type="ECO:0000256" key="1">
    <source>
        <dbReference type="ARBA" id="ARBA00022553"/>
    </source>
</evidence>
<dbReference type="eggNOG" id="COG2208">
    <property type="taxonomic scope" value="Bacteria"/>
</dbReference>
<accession>I4AMM7</accession>
<feature type="domain" description="GAF" evidence="4">
    <location>
        <begin position="843"/>
        <end position="993"/>
    </location>
</feature>
<evidence type="ECO:0000259" key="5">
    <source>
        <dbReference type="SMART" id="SM00331"/>
    </source>
</evidence>
<evidence type="ECO:0000259" key="4">
    <source>
        <dbReference type="SMART" id="SM00065"/>
    </source>
</evidence>
<dbReference type="KEGG" id="fli:Fleli_2859"/>
<feature type="transmembrane region" description="Helical" evidence="3">
    <location>
        <begin position="757"/>
        <end position="775"/>
    </location>
</feature>
<dbReference type="eggNOG" id="COG3292">
    <property type="taxonomic scope" value="Bacteria"/>
</dbReference>
<keyword evidence="3" id="KW-1133">Transmembrane helix</keyword>
<dbReference type="Pfam" id="PF07495">
    <property type="entry name" value="Y_Y_Y"/>
    <property type="match status" value="1"/>
</dbReference>
<sequence length="1248" mass="141175" precursor="true">MFFYAFFSTVSFALDPQKKISHYILDQWTTRDGLPTNTLNHVYQSKDGFIWASTYSGLIRFDGAEFKIFDKKNLPYLTNSSMSSLYQTKDDSLWIGTHGSGLIVQKNHNFNAYTSITTKDNFPNYAIETIININNSLWIGTRGNGIMLYKDGLFTPFKGIPEINSISINEFQYRENGASSTVWIGTEGKGLFSYQNEIIEKYNVENGLLSNDVVTGLLLDQSNTLWVGTINGVNCIRNGNSELIKELEGITINDILEDKEGSIWFATSAGLYRRNPLTKKYEVLNTENGLPHNNVMHISTDREGNLWLAMYRAGLICLKDGNFVNYTVQQGLASVSVSSIAEIEKNTYWVGSDAGIINTITNQNIGVHALKKTLSTDRLRSIFKDREGNTWVGSYTGILRISADGSEKVFTTADGLTDNQVRIITQAKNGNIWVGTRGGGLNEYISSEQKWTSFTKENGLTSNFIMGIEPTKDGNLVVSTNDAGVNIINLKTRKVSKIYTQTEGLPSNLAFSARYDSKNILWICANSGLVAIAPTNTNKVNIFSLSNGFPVDAVYSIHEDNNNDLWLSSSQGVIRIDRNSVTEYFEGKRKKIKTEIFDRSDGMKEEECTGAVPFLKDSQGRMWFPTIGGISMINPTKISKNLLPPPVYILNMAVDSTDYPFPSLKKEKIVIEAGTKRIVFHFTGLSLVSPSNMHFKYRLKGFDDDWIEVTNERDARYTGLLPKKYTFEVIAANNDGVWSDRIASVTFRIKPFFYQTAYFWIALVILFLILVWLAYRYQVGRIKRQNIKLEEMVKQRTAEINHQKQEIESQRDRIEKQRQAISESYQQIHKVGEIGQKITAKLQTDTLAQTIYQNILTLMSVESFGIGIYKKKQKKIVFKNYIEHGELLPVHSDSITQTNYLSVESFTQRKAILINDVNDYFAKNTEKEYIDIGKISQSLIYVPLVINEKTVGVLTVQSFQKNAYTKEDVVILEALAAYISIAQSNAKSYEIIQEKNRNITDSIRYALTIQQAVLPTPEEMNQLFDDYFVIFKPKDIVSGDFYWTVNYKGKTFVAIVDCTGHGVPGGFMSMIGNALLNEIVTIQRIFSPAAILEKLHQDVRAALQQDKAKNDDGMDISILCLDKTEEGNKITFAGAKQAIYYAENNKIIKLKGDRMSIGGRRSKRKEDTFTETTIILQDKTMVYMMSDGFQDQADAEGKKIGSNRIIEQFEKIEQFPTTTQKQELELLLEQHQHTAPQRDDITLLGIRL</sequence>
<dbReference type="RefSeq" id="WP_014798646.1">
    <property type="nucleotide sequence ID" value="NC_018018.1"/>
</dbReference>
<dbReference type="PANTHER" id="PTHR43547">
    <property type="entry name" value="TWO-COMPONENT HISTIDINE KINASE"/>
    <property type="match status" value="1"/>
</dbReference>
<reference evidence="7" key="1">
    <citation type="submission" date="2012-06" db="EMBL/GenBank/DDBJ databases">
        <title>The complete genome of Flexibacter litoralis DSM 6794.</title>
        <authorList>
            <person name="Lucas S."/>
            <person name="Copeland A."/>
            <person name="Lapidus A."/>
            <person name="Glavina del Rio T."/>
            <person name="Dalin E."/>
            <person name="Tice H."/>
            <person name="Bruce D."/>
            <person name="Goodwin L."/>
            <person name="Pitluck S."/>
            <person name="Peters L."/>
            <person name="Ovchinnikova G."/>
            <person name="Lu M."/>
            <person name="Kyrpides N."/>
            <person name="Mavromatis K."/>
            <person name="Ivanova N."/>
            <person name="Brettin T."/>
            <person name="Detter J.C."/>
            <person name="Han C."/>
            <person name="Larimer F."/>
            <person name="Land M."/>
            <person name="Hauser L."/>
            <person name="Markowitz V."/>
            <person name="Cheng J.-F."/>
            <person name="Hugenholtz P."/>
            <person name="Woyke T."/>
            <person name="Wu D."/>
            <person name="Spring S."/>
            <person name="Lang E."/>
            <person name="Kopitz M."/>
            <person name="Brambilla E."/>
            <person name="Klenk H.-P."/>
            <person name="Eisen J.A."/>
        </authorList>
    </citation>
    <scope>NUCLEOTIDE SEQUENCE [LARGE SCALE GENOMIC DNA]</scope>
    <source>
        <strain evidence="7">ATCC 23117 / DSM 6794 / NBRC 15988 / NCIMB 1366 / Sio-4</strain>
    </source>
</reference>
<feature type="domain" description="PPM-type phosphatase" evidence="5">
    <location>
        <begin position="1022"/>
        <end position="1248"/>
    </location>
</feature>
<dbReference type="HOGENOM" id="CLU_000445_28_2_10"/>
<evidence type="ECO:0000256" key="3">
    <source>
        <dbReference type="SAM" id="Phobius"/>
    </source>
</evidence>
<dbReference type="Gene3D" id="2.130.10.10">
    <property type="entry name" value="YVTN repeat-like/Quinoprotein amine dehydrogenase"/>
    <property type="match status" value="3"/>
</dbReference>
<dbReference type="Gene3D" id="3.60.40.10">
    <property type="entry name" value="PPM-type phosphatase domain"/>
    <property type="match status" value="1"/>
</dbReference>
<dbReference type="GO" id="GO:0000155">
    <property type="term" value="F:phosphorelay sensor kinase activity"/>
    <property type="evidence" value="ECO:0007669"/>
    <property type="project" value="TreeGrafter"/>
</dbReference>
<feature type="coiled-coil region" evidence="2">
    <location>
        <begin position="793"/>
        <end position="827"/>
    </location>
</feature>
<keyword evidence="3" id="KW-0812">Transmembrane</keyword>
<dbReference type="STRING" id="880071.Fleli_2859"/>
<dbReference type="InterPro" id="IPR015943">
    <property type="entry name" value="WD40/YVTN_repeat-like_dom_sf"/>
</dbReference>
<dbReference type="SUPFAM" id="SSF55781">
    <property type="entry name" value="GAF domain-like"/>
    <property type="match status" value="1"/>
</dbReference>
<name>I4AMM7_BERLS</name>
<keyword evidence="3" id="KW-0472">Membrane</keyword>
<dbReference type="InterPro" id="IPR011123">
    <property type="entry name" value="Y_Y_Y"/>
</dbReference>
<dbReference type="Proteomes" id="UP000006054">
    <property type="component" value="Chromosome"/>
</dbReference>
<dbReference type="SMART" id="SM00065">
    <property type="entry name" value="GAF"/>
    <property type="match status" value="1"/>
</dbReference>
<dbReference type="PANTHER" id="PTHR43547:SF2">
    <property type="entry name" value="HYBRID SIGNAL TRANSDUCTION HISTIDINE KINASE C"/>
    <property type="match status" value="1"/>
</dbReference>
<dbReference type="InterPro" id="IPR036457">
    <property type="entry name" value="PPM-type-like_dom_sf"/>
</dbReference>
<dbReference type="Pfam" id="PF07494">
    <property type="entry name" value="Reg_prop"/>
    <property type="match status" value="4"/>
</dbReference>
<dbReference type="InterPro" id="IPR029016">
    <property type="entry name" value="GAF-like_dom_sf"/>
</dbReference>
<evidence type="ECO:0000313" key="7">
    <source>
        <dbReference type="Proteomes" id="UP000006054"/>
    </source>
</evidence>
<dbReference type="Pfam" id="PF13185">
    <property type="entry name" value="GAF_2"/>
    <property type="match status" value="1"/>
</dbReference>
<dbReference type="InterPro" id="IPR011110">
    <property type="entry name" value="Reg_prop"/>
</dbReference>
<dbReference type="Pfam" id="PF07228">
    <property type="entry name" value="SpoIIE"/>
    <property type="match status" value="1"/>
</dbReference>
<dbReference type="OrthoDB" id="9806995at2"/>
<dbReference type="EMBL" id="CP003345">
    <property type="protein sequence ID" value="AFM05212.1"/>
    <property type="molecule type" value="Genomic_DNA"/>
</dbReference>
<organism evidence="6 7">
    <name type="scientific">Bernardetia litoralis (strain ATCC 23117 / DSM 6794 / NBRC 15988 / NCIMB 1366 / Fx l1 / Sio-4)</name>
    <name type="common">Flexibacter litoralis</name>
    <dbReference type="NCBI Taxonomy" id="880071"/>
    <lineage>
        <taxon>Bacteria</taxon>
        <taxon>Pseudomonadati</taxon>
        <taxon>Bacteroidota</taxon>
        <taxon>Cytophagia</taxon>
        <taxon>Cytophagales</taxon>
        <taxon>Bernardetiaceae</taxon>
        <taxon>Bernardetia</taxon>
    </lineage>
</organism>